<dbReference type="EMBL" id="FMYK01000001">
    <property type="protein sequence ID" value="SDB87202.1"/>
    <property type="molecule type" value="Genomic_DNA"/>
</dbReference>
<proteinExistence type="predicted"/>
<accession>A0A1G6GYV0</accession>
<sequence>MIDRITQSLLKDFETKFDFNVEKDSDLFEHFVNYTILERKLEDRIDEDSLGLINIGINGTFGLDGFAILINKHLITSIEDLDSILQKNIKPVADVFFIQAKTSNSFEVKEISSFGNSIEDFVSLNQNYSWNENAKNFIDLFKHLTSRANDLETNPTCHIFYCTLGEYEKDKNTEAEKNRVLKNIRDQRVFNRIEFDFIDYNDLQNDYKKIGQKISRTFSFSSKTLMPDIEKVKEAYIGVVPATTIINLIEEDSELISSIFYDNVRDFQGFNKINQEIKNTISDENLKYAFSVLNNGITIVAEKLTSSRDNVTITNYQIINGLQTSRVLLDSKNSIDDKIYVTLKLIVTEDENLISKIIRSTNRQTEVKEEDLLAYSDFQKRLEDFFKTFDESDKLYYERRSKQYNGSSIDNKLIIDKSTLIKTLGSFYFLKPQLATRYFGALFNEFGNQLFLDNHKLYPYYTSALIYKKLENKFRSNEIDKKYKKIRYFILMMLRLEYNLNFPNFEANKIEKYCSDLIVHFSVDTNFDEKINNVIKKIDTLHLDLESTELSKSNKLVENIKSLYFK</sequence>
<dbReference type="AlphaFoldDB" id="A0A1G6GYV0"/>
<dbReference type="OrthoDB" id="9806213at2"/>
<reference evidence="3" key="1">
    <citation type="submission" date="2016-09" db="EMBL/GenBank/DDBJ databases">
        <authorList>
            <person name="Varghese N."/>
            <person name="Submissions S."/>
        </authorList>
    </citation>
    <scope>NUCLEOTIDE SEQUENCE [LARGE SCALE GENOMIC DNA]</scope>
    <source>
        <strain evidence="3">ANC 3699</strain>
    </source>
</reference>
<dbReference type="RefSeq" id="WP_092615654.1">
    <property type="nucleotide sequence ID" value="NZ_FMYK01000001.1"/>
</dbReference>
<protein>
    <submittedName>
        <fullName evidence="2">AIPR protein</fullName>
    </submittedName>
</protein>
<feature type="domain" description="Abortive phage infection protein C-terminal" evidence="1">
    <location>
        <begin position="260"/>
        <end position="505"/>
    </location>
</feature>
<evidence type="ECO:0000313" key="2">
    <source>
        <dbReference type="EMBL" id="SDB87202.1"/>
    </source>
</evidence>
<dbReference type="InterPro" id="IPR018891">
    <property type="entry name" value="AIPR_C"/>
</dbReference>
<evidence type="ECO:0000259" key="1">
    <source>
        <dbReference type="Pfam" id="PF10592"/>
    </source>
</evidence>
<dbReference type="Pfam" id="PF10592">
    <property type="entry name" value="AIPR"/>
    <property type="match status" value="1"/>
</dbReference>
<keyword evidence="3" id="KW-1185">Reference proteome</keyword>
<dbReference type="Proteomes" id="UP000242317">
    <property type="component" value="Unassembled WGS sequence"/>
</dbReference>
<gene>
    <name evidence="2" type="ORF">SAMN05421749_101580</name>
</gene>
<organism evidence="2 3">
    <name type="scientific">Acinetobacter marinus</name>
    <dbReference type="NCBI Taxonomy" id="281375"/>
    <lineage>
        <taxon>Bacteria</taxon>
        <taxon>Pseudomonadati</taxon>
        <taxon>Pseudomonadota</taxon>
        <taxon>Gammaproteobacteria</taxon>
        <taxon>Moraxellales</taxon>
        <taxon>Moraxellaceae</taxon>
        <taxon>Acinetobacter</taxon>
    </lineage>
</organism>
<name>A0A1G6GYV0_9GAMM</name>
<evidence type="ECO:0000313" key="3">
    <source>
        <dbReference type="Proteomes" id="UP000242317"/>
    </source>
</evidence>